<proteinExistence type="predicted"/>
<dbReference type="KEGG" id="bgt:106050587"/>
<evidence type="ECO:0000313" key="8">
    <source>
        <dbReference type="Proteomes" id="UP000076420"/>
    </source>
</evidence>
<organism evidence="7 8">
    <name type="scientific">Biomphalaria glabrata</name>
    <name type="common">Bloodfluke planorb</name>
    <name type="synonym">Freshwater snail</name>
    <dbReference type="NCBI Taxonomy" id="6526"/>
    <lineage>
        <taxon>Eukaryota</taxon>
        <taxon>Metazoa</taxon>
        <taxon>Spiralia</taxon>
        <taxon>Lophotrochozoa</taxon>
        <taxon>Mollusca</taxon>
        <taxon>Gastropoda</taxon>
        <taxon>Heterobranchia</taxon>
        <taxon>Euthyneura</taxon>
        <taxon>Panpulmonata</taxon>
        <taxon>Hygrophila</taxon>
        <taxon>Lymnaeoidea</taxon>
        <taxon>Planorbidae</taxon>
        <taxon>Biomphalaria</taxon>
    </lineage>
</organism>
<dbReference type="PANTHER" id="PTHR22950:SF703">
    <property type="entry name" value="AMINO ACID TRANSPORTER TRANSMEMBRANE DOMAIN-CONTAINING PROTEIN"/>
    <property type="match status" value="1"/>
</dbReference>
<feature type="transmembrane region" description="Helical" evidence="5">
    <location>
        <begin position="176"/>
        <end position="193"/>
    </location>
</feature>
<dbReference type="GO" id="GO:0005774">
    <property type="term" value="C:vacuolar membrane"/>
    <property type="evidence" value="ECO:0007669"/>
    <property type="project" value="TreeGrafter"/>
</dbReference>
<name>A0A2C9K491_BIOGL</name>
<gene>
    <name evidence="7" type="primary">106050587</name>
</gene>
<feature type="transmembrane region" description="Helical" evidence="5">
    <location>
        <begin position="136"/>
        <end position="156"/>
    </location>
</feature>
<dbReference type="PANTHER" id="PTHR22950">
    <property type="entry name" value="AMINO ACID TRANSPORTER"/>
    <property type="match status" value="1"/>
</dbReference>
<dbReference type="Gene3D" id="1.20.1740.10">
    <property type="entry name" value="Amino acid/polyamine transporter I"/>
    <property type="match status" value="1"/>
</dbReference>
<dbReference type="EnsemblMetazoa" id="BGLB012903-RB">
    <property type="protein sequence ID" value="BGLB012903-PB"/>
    <property type="gene ID" value="BGLB012903"/>
</dbReference>
<feature type="domain" description="Amino acid transporter transmembrane" evidence="6">
    <location>
        <begin position="49"/>
        <end position="437"/>
    </location>
</feature>
<dbReference type="Pfam" id="PF01490">
    <property type="entry name" value="Aa_trans"/>
    <property type="match status" value="1"/>
</dbReference>
<sequence length="460" mass="50217">MCCIGYNVIPETVIRRKKKLDSMQENIGQLSHISSVKGEIGLLGHHKHGLTVVTTTVFAVGEMAGSGVLALPGALLGTGYIGILLNVVCALVSAYTGMLLGKCWLMVMNRYEEYQVHTRYPYPAIGQVTFGKPGRLLVSCAINFTMFGAAVVFLLLASENLQSLVKNVGKEISFCYWLLIVTAVLIPISWLGTPKDFWPIAIGATVATSIACCVVIANVVIDSKTLPEAYHPNVEFKTFAFALGTICFAYGGHPAFPTFQADMRNPEKFGLAIFISYMIVLFMYLPVAIIGYYVYGSHTKDNILQSMSTGPMQYTVEVLITMHIFCSFIIVINPVCQELEELLRIPTHFGPKRVIFRTLMMGVVLFVAESVPHFGAILSLIGGSTLTLLAYILPPIFYLKLCSMEGAWEKIVVPLHTKVACIEILCVGLIVGVAATYSAVTDLVSSSFSKPCYISVDTVQ</sequence>
<dbReference type="VEuPathDB" id="VectorBase:BGLB012903"/>
<keyword evidence="2 5" id="KW-0812">Transmembrane</keyword>
<dbReference type="OrthoDB" id="655540at2759"/>
<evidence type="ECO:0000256" key="4">
    <source>
        <dbReference type="ARBA" id="ARBA00023136"/>
    </source>
</evidence>
<feature type="transmembrane region" description="Helical" evidence="5">
    <location>
        <begin position="79"/>
        <end position="100"/>
    </location>
</feature>
<dbReference type="AlphaFoldDB" id="A0A2C9K491"/>
<dbReference type="Proteomes" id="UP000076420">
    <property type="component" value="Unassembled WGS sequence"/>
</dbReference>
<feature type="transmembrane region" description="Helical" evidence="5">
    <location>
        <begin position="377"/>
        <end position="399"/>
    </location>
</feature>
<evidence type="ECO:0000259" key="6">
    <source>
        <dbReference type="Pfam" id="PF01490"/>
    </source>
</evidence>
<feature type="transmembrane region" description="Helical" evidence="5">
    <location>
        <begin position="271"/>
        <end position="294"/>
    </location>
</feature>
<keyword evidence="3 5" id="KW-1133">Transmembrane helix</keyword>
<keyword evidence="4 5" id="KW-0472">Membrane</keyword>
<reference evidence="7" key="1">
    <citation type="submission" date="2020-05" db="UniProtKB">
        <authorList>
            <consortium name="EnsemblMetazoa"/>
        </authorList>
    </citation>
    <scope>IDENTIFICATION</scope>
    <source>
        <strain evidence="7">BB02</strain>
    </source>
</reference>
<dbReference type="STRING" id="6526.A0A2C9K491"/>
<feature type="transmembrane region" description="Helical" evidence="5">
    <location>
        <begin position="200"/>
        <end position="221"/>
    </location>
</feature>
<evidence type="ECO:0000256" key="3">
    <source>
        <dbReference type="ARBA" id="ARBA00022989"/>
    </source>
</evidence>
<dbReference type="InterPro" id="IPR013057">
    <property type="entry name" value="AA_transpt_TM"/>
</dbReference>
<comment type="subcellular location">
    <subcellularLocation>
        <location evidence="1">Membrane</location>
        <topology evidence="1">Multi-pass membrane protein</topology>
    </subcellularLocation>
</comment>
<evidence type="ECO:0000256" key="5">
    <source>
        <dbReference type="SAM" id="Phobius"/>
    </source>
</evidence>
<feature type="transmembrane region" description="Helical" evidence="5">
    <location>
        <begin position="354"/>
        <end position="371"/>
    </location>
</feature>
<evidence type="ECO:0000313" key="7">
    <source>
        <dbReference type="EnsemblMetazoa" id="BGLB012903-PB"/>
    </source>
</evidence>
<dbReference type="VEuPathDB" id="VectorBase:BGLAX_042031"/>
<evidence type="ECO:0000256" key="1">
    <source>
        <dbReference type="ARBA" id="ARBA00004141"/>
    </source>
</evidence>
<feature type="transmembrane region" description="Helical" evidence="5">
    <location>
        <begin position="314"/>
        <end position="333"/>
    </location>
</feature>
<feature type="transmembrane region" description="Helical" evidence="5">
    <location>
        <begin position="420"/>
        <end position="440"/>
    </location>
</feature>
<accession>A0A2C9K491</accession>
<evidence type="ECO:0000256" key="2">
    <source>
        <dbReference type="ARBA" id="ARBA00022692"/>
    </source>
</evidence>
<feature type="transmembrane region" description="Helical" evidence="5">
    <location>
        <begin position="241"/>
        <end position="259"/>
    </location>
</feature>
<dbReference type="FunFam" id="1.20.1740.10:FF:000052">
    <property type="entry name" value="Lysine histidine transporter-like 3"/>
    <property type="match status" value="1"/>
</dbReference>
<dbReference type="GO" id="GO:0015179">
    <property type="term" value="F:L-amino acid transmembrane transporter activity"/>
    <property type="evidence" value="ECO:0007669"/>
    <property type="project" value="TreeGrafter"/>
</dbReference>
<protein>
    <recommendedName>
        <fullName evidence="6">Amino acid transporter transmembrane domain-containing protein</fullName>
    </recommendedName>
</protein>